<evidence type="ECO:0000259" key="2">
    <source>
        <dbReference type="Pfam" id="PF14111"/>
    </source>
</evidence>
<keyword evidence="5" id="KW-1185">Reference proteome</keyword>
<comment type="caution">
    <text evidence="4">The sequence shown here is derived from an EMBL/GenBank/DDBJ whole genome shotgun (WGS) entry which is preliminary data.</text>
</comment>
<evidence type="ECO:0008006" key="6">
    <source>
        <dbReference type="Google" id="ProtNLM"/>
    </source>
</evidence>
<accession>A0AAW2D3A0</accession>
<dbReference type="AlphaFoldDB" id="A0AAW2D3A0"/>
<feature type="region of interest" description="Disordered" evidence="1">
    <location>
        <begin position="247"/>
        <end position="281"/>
    </location>
</feature>
<evidence type="ECO:0000313" key="4">
    <source>
        <dbReference type="EMBL" id="KAL0003706.1"/>
    </source>
</evidence>
<gene>
    <name evidence="4" type="ORF">SO802_011267</name>
</gene>
<dbReference type="PANTHER" id="PTHR31286">
    <property type="entry name" value="GLYCINE-RICH CELL WALL STRUCTURAL PROTEIN 1.8-LIKE"/>
    <property type="match status" value="1"/>
</dbReference>
<name>A0AAW2D3A0_9ROSI</name>
<feature type="domain" description="DUF4283" evidence="2">
    <location>
        <begin position="34"/>
        <end position="111"/>
    </location>
</feature>
<dbReference type="Proteomes" id="UP001459277">
    <property type="component" value="Unassembled WGS sequence"/>
</dbReference>
<evidence type="ECO:0000313" key="5">
    <source>
        <dbReference type="Proteomes" id="UP001459277"/>
    </source>
</evidence>
<dbReference type="EMBL" id="JAZDWU010000004">
    <property type="protein sequence ID" value="KAL0003706.1"/>
    <property type="molecule type" value="Genomic_DNA"/>
</dbReference>
<sequence length="350" mass="39563">MDSDFVTRIQSLNLTEDEDEVIIVGRSQRGKIPEECSLSLLGRFLTNRPYNQRAAKSLLQSVWKLGADLKIIDDREGLFQFKFTLESQLMWVMNNGPWSFNGNILVLRRWEIGMTASSVTFPVLLIWIQIRGLPFDLVSEEVGREIESGMGRVVELDTKAFTAEQAQFIRVRVEIPLDKPIRRGGSVLNLEGSKTRIGFKYERLVGLCFQCGRFGHERRSRTASRDRHEAETPYGEWLRADTKAKEGHGVAEGGFKPRQTRSAPWSETALEKGQANRFPSQSVVRAMPRQTEALNENNTKSSNGNILADSKDVRSQKSLTTELLRTKILGLDSLMQKTADHTIKAPNPNL</sequence>
<feature type="domain" description="Zinc knuckle CX2CX4HX4C" evidence="3">
    <location>
        <begin position="179"/>
        <end position="219"/>
    </location>
</feature>
<dbReference type="Pfam" id="PF14111">
    <property type="entry name" value="DUF4283"/>
    <property type="match status" value="1"/>
</dbReference>
<evidence type="ECO:0000259" key="3">
    <source>
        <dbReference type="Pfam" id="PF14392"/>
    </source>
</evidence>
<evidence type="ECO:0000256" key="1">
    <source>
        <dbReference type="SAM" id="MobiDB-lite"/>
    </source>
</evidence>
<dbReference type="InterPro" id="IPR025558">
    <property type="entry name" value="DUF4283"/>
</dbReference>
<proteinExistence type="predicted"/>
<dbReference type="Pfam" id="PF14392">
    <property type="entry name" value="zf-CCHC_4"/>
    <property type="match status" value="1"/>
</dbReference>
<dbReference type="PANTHER" id="PTHR31286:SF167">
    <property type="entry name" value="OS09G0268800 PROTEIN"/>
    <property type="match status" value="1"/>
</dbReference>
<reference evidence="4 5" key="1">
    <citation type="submission" date="2024-01" db="EMBL/GenBank/DDBJ databases">
        <title>A telomere-to-telomere, gap-free genome of sweet tea (Lithocarpus litseifolius).</title>
        <authorList>
            <person name="Zhou J."/>
        </authorList>
    </citation>
    <scope>NUCLEOTIDE SEQUENCE [LARGE SCALE GENOMIC DNA]</scope>
    <source>
        <strain evidence="4">Zhou-2022a</strain>
        <tissue evidence="4">Leaf</tissue>
    </source>
</reference>
<protein>
    <recommendedName>
        <fullName evidence="6">DUF4283 domain-containing protein</fullName>
    </recommendedName>
</protein>
<dbReference type="InterPro" id="IPR025836">
    <property type="entry name" value="Zn_knuckle_CX2CX4HX4C"/>
</dbReference>
<dbReference type="InterPro" id="IPR040256">
    <property type="entry name" value="At4g02000-like"/>
</dbReference>
<organism evidence="4 5">
    <name type="scientific">Lithocarpus litseifolius</name>
    <dbReference type="NCBI Taxonomy" id="425828"/>
    <lineage>
        <taxon>Eukaryota</taxon>
        <taxon>Viridiplantae</taxon>
        <taxon>Streptophyta</taxon>
        <taxon>Embryophyta</taxon>
        <taxon>Tracheophyta</taxon>
        <taxon>Spermatophyta</taxon>
        <taxon>Magnoliopsida</taxon>
        <taxon>eudicotyledons</taxon>
        <taxon>Gunneridae</taxon>
        <taxon>Pentapetalae</taxon>
        <taxon>rosids</taxon>
        <taxon>fabids</taxon>
        <taxon>Fagales</taxon>
        <taxon>Fagaceae</taxon>
        <taxon>Lithocarpus</taxon>
    </lineage>
</organism>